<dbReference type="CDD" id="cd00212">
    <property type="entry name" value="PTS_IIB_glc"/>
    <property type="match status" value="1"/>
</dbReference>
<protein>
    <submittedName>
        <fullName evidence="15">Alpha-glucoside-specific PTS transporter subunit IIBC</fullName>
        <ecNumber evidence="15">2.7.1.-</ecNumber>
    </submittedName>
</protein>
<dbReference type="Pfam" id="PF02378">
    <property type="entry name" value="PTS_EIIC"/>
    <property type="match status" value="1"/>
</dbReference>
<keyword evidence="2" id="KW-0813">Transport</keyword>
<keyword evidence="6" id="KW-0598">Phosphotransferase system</keyword>
<feature type="transmembrane region" description="Helical" evidence="12">
    <location>
        <begin position="233"/>
        <end position="254"/>
    </location>
</feature>
<keyword evidence="16" id="KW-1185">Reference proteome</keyword>
<keyword evidence="4" id="KW-0762">Sugar transport</keyword>
<evidence type="ECO:0000256" key="11">
    <source>
        <dbReference type="PROSITE-ProRule" id="PRU00421"/>
    </source>
</evidence>
<evidence type="ECO:0000313" key="15">
    <source>
        <dbReference type="EMBL" id="MFH0267325.1"/>
    </source>
</evidence>
<evidence type="ECO:0000259" key="13">
    <source>
        <dbReference type="PROSITE" id="PS51098"/>
    </source>
</evidence>
<dbReference type="PANTHER" id="PTHR30009:SF12">
    <property type="entry name" value="PHOSPHOTRANSFERASE IIC COMPONENT GLVC"/>
    <property type="match status" value="1"/>
</dbReference>
<keyword evidence="10 12" id="KW-0472">Membrane</keyword>
<feature type="transmembrane region" description="Helical" evidence="12">
    <location>
        <begin position="274"/>
        <end position="294"/>
    </location>
</feature>
<dbReference type="PROSITE" id="PS01035">
    <property type="entry name" value="PTS_EIIB_TYPE_1_CYS"/>
    <property type="match status" value="1"/>
</dbReference>
<dbReference type="PANTHER" id="PTHR30009">
    <property type="entry name" value="CYTOCHROME C-TYPE SYNTHESIS PROTEIN AND PTS TRANSMEMBRANE COMPONENT"/>
    <property type="match status" value="1"/>
</dbReference>
<dbReference type="InterPro" id="IPR001996">
    <property type="entry name" value="PTS_IIB_1"/>
</dbReference>
<feature type="domain" description="PTS EIIB type-1" evidence="13">
    <location>
        <begin position="446"/>
        <end position="524"/>
    </location>
</feature>
<evidence type="ECO:0000256" key="10">
    <source>
        <dbReference type="ARBA" id="ARBA00023136"/>
    </source>
</evidence>
<evidence type="ECO:0000256" key="12">
    <source>
        <dbReference type="SAM" id="Phobius"/>
    </source>
</evidence>
<evidence type="ECO:0000256" key="5">
    <source>
        <dbReference type="ARBA" id="ARBA00022679"/>
    </source>
</evidence>
<feature type="transmembrane region" description="Helical" evidence="12">
    <location>
        <begin position="164"/>
        <end position="194"/>
    </location>
</feature>
<feature type="domain" description="PTS EIIC type-1" evidence="14">
    <location>
        <begin position="1"/>
        <end position="418"/>
    </location>
</feature>
<proteinExistence type="predicted"/>
<dbReference type="InterPro" id="IPR018113">
    <property type="entry name" value="PTrfase_EIIB_Cys"/>
</dbReference>
<gene>
    <name evidence="15" type="ORF">ACGRQ9_17920</name>
</gene>
<feature type="transmembrane region" description="Helical" evidence="12">
    <location>
        <begin position="384"/>
        <end position="406"/>
    </location>
</feature>
<feature type="transmembrane region" description="Helical" evidence="12">
    <location>
        <begin position="127"/>
        <end position="152"/>
    </location>
</feature>
<feature type="active site" description="Phosphocysteine intermediate; for EIIB activity" evidence="11">
    <location>
        <position position="468"/>
    </location>
</feature>
<dbReference type="Proteomes" id="UP001607151">
    <property type="component" value="Unassembled WGS sequence"/>
</dbReference>
<feature type="transmembrane region" description="Helical" evidence="12">
    <location>
        <begin position="200"/>
        <end position="221"/>
    </location>
</feature>
<keyword evidence="9 12" id="KW-1133">Transmembrane helix</keyword>
<organism evidence="15 16">
    <name type="scientific">Vibrio rumoiensis</name>
    <dbReference type="NCBI Taxonomy" id="76258"/>
    <lineage>
        <taxon>Bacteria</taxon>
        <taxon>Pseudomonadati</taxon>
        <taxon>Pseudomonadota</taxon>
        <taxon>Gammaproteobacteria</taxon>
        <taxon>Vibrionales</taxon>
        <taxon>Vibrionaceae</taxon>
        <taxon>Vibrio</taxon>
    </lineage>
</organism>
<feature type="transmembrane region" description="Helical" evidence="12">
    <location>
        <begin position="328"/>
        <end position="349"/>
    </location>
</feature>
<evidence type="ECO:0000256" key="8">
    <source>
        <dbReference type="ARBA" id="ARBA00022777"/>
    </source>
</evidence>
<dbReference type="NCBIfam" id="TIGR00826">
    <property type="entry name" value="EIIB_glc"/>
    <property type="match status" value="1"/>
</dbReference>
<dbReference type="InterPro" id="IPR050429">
    <property type="entry name" value="PTS_Glucose_EIICBA"/>
</dbReference>
<feature type="transmembrane region" description="Helical" evidence="12">
    <location>
        <begin position="86"/>
        <end position="107"/>
    </location>
</feature>
<dbReference type="PROSITE" id="PS51098">
    <property type="entry name" value="PTS_EIIB_TYPE_1"/>
    <property type="match status" value="1"/>
</dbReference>
<keyword evidence="8" id="KW-0418">Kinase</keyword>
<keyword evidence="3" id="KW-1003">Cell membrane</keyword>
<dbReference type="InterPro" id="IPR003352">
    <property type="entry name" value="PTS_EIIC"/>
</dbReference>
<comment type="subcellular location">
    <subcellularLocation>
        <location evidence="1">Cell membrane</location>
        <topology evidence="1">Multi-pass membrane protein</topology>
    </subcellularLocation>
</comment>
<evidence type="ECO:0000256" key="9">
    <source>
        <dbReference type="ARBA" id="ARBA00022989"/>
    </source>
</evidence>
<evidence type="ECO:0000256" key="7">
    <source>
        <dbReference type="ARBA" id="ARBA00022692"/>
    </source>
</evidence>
<reference evidence="15 16" key="1">
    <citation type="submission" date="2024-10" db="EMBL/GenBank/DDBJ databases">
        <authorList>
            <person name="Yibar A."/>
            <person name="Saticioglu I.B."/>
            <person name="Duman M."/>
            <person name="Ajmi N."/>
            <person name="Gurler F."/>
            <person name="Ay H."/>
            <person name="Onuk E."/>
            <person name="Guler S."/>
            <person name="Romalde J.L."/>
        </authorList>
    </citation>
    <scope>NUCLEOTIDE SEQUENCE [LARGE SCALE GENOMIC DNA]</scope>
    <source>
        <strain evidence="15 16">14-MA-B</strain>
    </source>
</reference>
<evidence type="ECO:0000259" key="14">
    <source>
        <dbReference type="PROSITE" id="PS51103"/>
    </source>
</evidence>
<keyword evidence="5 15" id="KW-0808">Transferase</keyword>
<dbReference type="PROSITE" id="PS51103">
    <property type="entry name" value="PTS_EIIC_TYPE_1"/>
    <property type="match status" value="1"/>
</dbReference>
<feature type="transmembrane region" description="Helical" evidence="12">
    <location>
        <begin position="12"/>
        <end position="32"/>
    </location>
</feature>
<evidence type="ECO:0000256" key="6">
    <source>
        <dbReference type="ARBA" id="ARBA00022683"/>
    </source>
</evidence>
<dbReference type="Gene3D" id="3.30.1360.60">
    <property type="entry name" value="Glucose permease domain IIB"/>
    <property type="match status" value="1"/>
</dbReference>
<feature type="transmembrane region" description="Helical" evidence="12">
    <location>
        <begin position="306"/>
        <end position="322"/>
    </location>
</feature>
<dbReference type="InterPro" id="IPR010975">
    <property type="entry name" value="PTS_IIBC_a_glc"/>
</dbReference>
<dbReference type="RefSeq" id="WP_394608853.1">
    <property type="nucleotide sequence ID" value="NZ_JBIHSN010000004.1"/>
</dbReference>
<dbReference type="InterPro" id="IPR013013">
    <property type="entry name" value="PTS_EIIC_1"/>
</dbReference>
<evidence type="ECO:0000313" key="16">
    <source>
        <dbReference type="Proteomes" id="UP001607151"/>
    </source>
</evidence>
<comment type="caution">
    <text evidence="15">The sequence shown here is derived from an EMBL/GenBank/DDBJ whole genome shotgun (WGS) entry which is preliminary data.</text>
</comment>
<sequence length="524" mass="57301">MLGKIQRFGGAMLTPVLLFPFAAIVVGITIMMKNPAIVGNIADPDGFFWKLMKLLEEGAWTIFRNMPVLFAIGLPIGLAKKAHARACLAVLFSYLTFNYFVAGYLTLWPDFFNVDFAKELSRGDGLAIIAGIKTLDTSIIGGIMVAAIVTAIHNRFYDTKLPDYIGVFQGASFVVILSYFTMLLFAFLTCLIWPKIQIGIAHMQGFMVGSGSFGIWVYTFLERLLIPTGLHHFIYAPFVFGPAVVEGGIHVSWAQQLTEFSNSTIPLIRLFPEGGFSLYGSSKIFGSLGIASAFYATAKPENKTKVLAILIPATFTAMLVGVTEPLEFTFLFIAPYLFAVHAILAATLATTLYNFGVVGDLTGGVLQALTLNWAPMWANHSSNMWLFIGIGLVFSGIYFFVFKTLIIKFNIMTPGRGSNEDDIKLTSKKEYKEGKSNPIITVNSSSERGMAIINALGGRDNIESLANCATRLRVNVKNPSLILPKENFTSLGAHGVIISDNYIQIIVGLGAQHIKEECAVHLAY</sequence>
<dbReference type="EC" id="2.7.1.-" evidence="15"/>
<dbReference type="SUPFAM" id="SSF55604">
    <property type="entry name" value="Glucose permease domain IIB"/>
    <property type="match status" value="1"/>
</dbReference>
<accession>A0ABW7J073</accession>
<evidence type="ECO:0000256" key="4">
    <source>
        <dbReference type="ARBA" id="ARBA00022597"/>
    </source>
</evidence>
<dbReference type="EMBL" id="JBIHSN010000004">
    <property type="protein sequence ID" value="MFH0267325.1"/>
    <property type="molecule type" value="Genomic_DNA"/>
</dbReference>
<dbReference type="NCBIfam" id="TIGR02005">
    <property type="entry name" value="PTS-IIBC-alpha"/>
    <property type="match status" value="1"/>
</dbReference>
<keyword evidence="7 12" id="KW-0812">Transmembrane</keyword>
<dbReference type="GO" id="GO:0016740">
    <property type="term" value="F:transferase activity"/>
    <property type="evidence" value="ECO:0007669"/>
    <property type="project" value="UniProtKB-KW"/>
</dbReference>
<evidence type="ECO:0000256" key="2">
    <source>
        <dbReference type="ARBA" id="ARBA00022448"/>
    </source>
</evidence>
<dbReference type="InterPro" id="IPR036878">
    <property type="entry name" value="Glu_permease_IIB"/>
</dbReference>
<evidence type="ECO:0000256" key="1">
    <source>
        <dbReference type="ARBA" id="ARBA00004651"/>
    </source>
</evidence>
<name>A0ABW7J073_9VIBR</name>
<evidence type="ECO:0000256" key="3">
    <source>
        <dbReference type="ARBA" id="ARBA00022475"/>
    </source>
</evidence>
<dbReference type="Pfam" id="PF00367">
    <property type="entry name" value="PTS_EIIB"/>
    <property type="match status" value="1"/>
</dbReference>
<feature type="transmembrane region" description="Helical" evidence="12">
    <location>
        <begin position="58"/>
        <end position="79"/>
    </location>
</feature>
<feature type="transmembrane region" description="Helical" evidence="12">
    <location>
        <begin position="361"/>
        <end position="378"/>
    </location>
</feature>